<accession>A0AAU9CVR3</accession>
<reference evidence="1 2" key="1">
    <citation type="submission" date="2021-12" db="EMBL/GenBank/DDBJ databases">
        <title>Genome sequencing of bacteria with rrn-lacking chromosome and rrn-plasmid.</title>
        <authorList>
            <person name="Anda M."/>
            <person name="Iwasaki W."/>
        </authorList>
    </citation>
    <scope>NUCLEOTIDE SEQUENCE [LARGE SCALE GENOMIC DNA]</scope>
    <source>
        <strain evidence="1 2">DSM 100852</strain>
        <plasmid evidence="1 2">pFA13</plasmid>
    </source>
</reference>
<name>A0AAU9CVR3_9BACT</name>
<dbReference type="KEGG" id="fax:FUAX_55880"/>
<dbReference type="AlphaFoldDB" id="A0AAU9CVR3"/>
<organism evidence="1 2">
    <name type="scientific">Fulvitalea axinellae</name>
    <dbReference type="NCBI Taxonomy" id="1182444"/>
    <lineage>
        <taxon>Bacteria</taxon>
        <taxon>Pseudomonadati</taxon>
        <taxon>Bacteroidota</taxon>
        <taxon>Cytophagia</taxon>
        <taxon>Cytophagales</taxon>
        <taxon>Persicobacteraceae</taxon>
        <taxon>Fulvitalea</taxon>
    </lineage>
</organism>
<geneLocation type="plasmid" evidence="1 2">
    <name>pFA13</name>
</geneLocation>
<dbReference type="EMBL" id="AP025327">
    <property type="protein sequence ID" value="BDD13156.1"/>
    <property type="molecule type" value="Genomic_DNA"/>
</dbReference>
<keyword evidence="2" id="KW-1185">Reference proteome</keyword>
<proteinExistence type="predicted"/>
<dbReference type="RefSeq" id="WP_338396323.1">
    <property type="nucleotide sequence ID" value="NZ_AP025327.1"/>
</dbReference>
<dbReference type="Proteomes" id="UP001348817">
    <property type="component" value="Plasmid pFA13"/>
</dbReference>
<keyword evidence="1" id="KW-0614">Plasmid</keyword>
<sequence length="445" mass="49666">MINRFSITLQNPAFARNSLPGLLTMPVKLANDAEAKRLFEHPQISANTGAVSEVPWSLEVGGLVWRVGKLKLLSGNEKELSVQFVSEAGAVKKLLEGTSLRDLDLGEPAFSDACVSGDLVYVAPEYGNPKAYGDDKENNPDYAGTVNKYENGAYLRTSATCQTPWVRLQPVLEQIAGLIGYRLTGSFVDDPLFPKLAIYSNVSLDGEADFEPAKLLPDVKLSKFLIELKKLFGIHYHFDTTAGTLELMGWKEILRADFEDWSDKVVKRSKFGAYDYAGVRFHQVFDSSDDMYGRAVSDFRTLEVDGGAEPYDTRFSTLAEVDGRITVSQEVYSVPKEQENRTDSLRLAVYGGLANGKPTASTEALRWRGTAGLANTRFAEWLEFRRQSRTEVFEMSLTVADLFNWRPDKRVMINHNIYVLEKIRSKIEPGLTKFPATVTARKANV</sequence>
<gene>
    <name evidence="1" type="ORF">FUAX_55880</name>
</gene>
<evidence type="ECO:0000313" key="2">
    <source>
        <dbReference type="Proteomes" id="UP001348817"/>
    </source>
</evidence>
<evidence type="ECO:0000313" key="1">
    <source>
        <dbReference type="EMBL" id="BDD13156.1"/>
    </source>
</evidence>
<protein>
    <submittedName>
        <fullName evidence="1">Uncharacterized protein</fullName>
    </submittedName>
</protein>